<keyword evidence="6" id="KW-1185">Reference proteome</keyword>
<proteinExistence type="predicted"/>
<feature type="region of interest" description="Disordered" evidence="1">
    <location>
        <begin position="312"/>
        <end position="372"/>
    </location>
</feature>
<feature type="compositionally biased region" description="Polar residues" evidence="1">
    <location>
        <begin position="334"/>
        <end position="350"/>
    </location>
</feature>
<dbReference type="InterPro" id="IPR018571">
    <property type="entry name" value="Membrane_anchor_Opy2_N"/>
</dbReference>
<evidence type="ECO:0000256" key="1">
    <source>
        <dbReference type="SAM" id="MobiDB-lite"/>
    </source>
</evidence>
<keyword evidence="2" id="KW-0472">Membrane</keyword>
<keyword evidence="2" id="KW-1133">Transmembrane helix</keyword>
<dbReference type="AlphaFoldDB" id="A0A061ASQ1"/>
<reference evidence="6" key="2">
    <citation type="journal article" date="2017" name="Genome Announc.">
        <title>Genome sequences of Cyberlindnera fabianii 65, Pichia kudriavzevii 129, and Saccharomyces cerevisiae 131 isolated from fermented masau fruits in Zimbabwe.</title>
        <authorList>
            <person name="van Rijswijck I.M.H."/>
            <person name="Derks M.F.L."/>
            <person name="Abee T."/>
            <person name="de Ridder D."/>
            <person name="Smid E.J."/>
        </authorList>
    </citation>
    <scope>NUCLEOTIDE SEQUENCE [LARGE SCALE GENOMIC DNA]</scope>
    <source>
        <strain evidence="6">65</strain>
    </source>
</reference>
<dbReference type="Pfam" id="PF09463">
    <property type="entry name" value="Opy2"/>
    <property type="match status" value="1"/>
</dbReference>
<name>A0A061ASQ1_CYBFA</name>
<keyword evidence="2" id="KW-0812">Transmembrane</keyword>
<evidence type="ECO:0000313" key="6">
    <source>
        <dbReference type="Proteomes" id="UP000189513"/>
    </source>
</evidence>
<dbReference type="OrthoDB" id="2402916at2759"/>
<dbReference type="OMA" id="NGCVICD"/>
<sequence length="372" mass="40040">MSPRPTTSLPLYAELFERATATATGSSAKATDTNGCVICDDDPKCPDCPNGEQCVLTIQTCSECPVTYCKSDGSTSSSSGKTNIGGIVGGTVAGVVVLAILMFLFYKFYYQKKVAFNRVRQHKEFFFDDDAEINFHHNRMADLEKPSQRTSLATTVLTRASNIIPIAYIPGVTIGTGSRNQGSSSSRMSTVSESGTVSSEFVGDRYSKASIVGNPALTTTAIRAKPKLVTVAEVKPGSGSQVTHDGVPGTAVGPQQLGGVRSVQVVKAKNQIPLADDFIIEEDGEEDEDDDAQSVVMKNDEDTVLTMKSDYEPFIIDDSGELSDDDDDIDNDNQQSVELGTTRSRESNGSVLLEVEIDDRSPFEDVNEDHRS</sequence>
<evidence type="ECO:0000313" key="4">
    <source>
        <dbReference type="EMBL" id="CDR37754.1"/>
    </source>
</evidence>
<reference evidence="4" key="1">
    <citation type="journal article" date="2014" name="Genome Announc.">
        <title>Genome sequence of the yeast Cyberlindnera fabianii (Hansenula fabianii).</title>
        <authorList>
            <person name="Freel K.C."/>
            <person name="Sarilar V."/>
            <person name="Neuveglise C."/>
            <person name="Devillers H."/>
            <person name="Friedrich A."/>
            <person name="Schacherer J."/>
        </authorList>
    </citation>
    <scope>NUCLEOTIDE SEQUENCE</scope>
    <source>
        <strain evidence="4">YJS4271</strain>
    </source>
</reference>
<dbReference type="EMBL" id="LK052886">
    <property type="protein sequence ID" value="CDR37754.1"/>
    <property type="molecule type" value="Genomic_DNA"/>
</dbReference>
<feature type="domain" description="Membrane anchor Opy2 N-terminal" evidence="3">
    <location>
        <begin position="36"/>
        <end position="69"/>
    </location>
</feature>
<organism evidence="4">
    <name type="scientific">Cyberlindnera fabianii</name>
    <name type="common">Yeast</name>
    <name type="synonym">Hansenula fabianii</name>
    <dbReference type="NCBI Taxonomy" id="36022"/>
    <lineage>
        <taxon>Eukaryota</taxon>
        <taxon>Fungi</taxon>
        <taxon>Dikarya</taxon>
        <taxon>Ascomycota</taxon>
        <taxon>Saccharomycotina</taxon>
        <taxon>Saccharomycetes</taxon>
        <taxon>Phaffomycetales</taxon>
        <taxon>Phaffomycetaceae</taxon>
        <taxon>Cyberlindnera</taxon>
    </lineage>
</organism>
<evidence type="ECO:0000259" key="3">
    <source>
        <dbReference type="Pfam" id="PF09463"/>
    </source>
</evidence>
<dbReference type="VEuPathDB" id="FungiDB:BON22_1650"/>
<dbReference type="EMBL" id="MPUK01000002">
    <property type="protein sequence ID" value="ONH68965.1"/>
    <property type="molecule type" value="Genomic_DNA"/>
</dbReference>
<evidence type="ECO:0000256" key="2">
    <source>
        <dbReference type="SAM" id="Phobius"/>
    </source>
</evidence>
<accession>A0A061ASQ1</accession>
<feature type="compositionally biased region" description="Acidic residues" evidence="1">
    <location>
        <begin position="318"/>
        <end position="331"/>
    </location>
</feature>
<feature type="compositionally biased region" description="Basic and acidic residues" evidence="1">
    <location>
        <begin position="358"/>
        <end position="372"/>
    </location>
</feature>
<dbReference type="STRING" id="36022.A0A061ASQ1"/>
<feature type="transmembrane region" description="Helical" evidence="2">
    <location>
        <begin position="84"/>
        <end position="106"/>
    </location>
</feature>
<reference evidence="5" key="3">
    <citation type="submission" date="2017-01" db="EMBL/GenBank/DDBJ databases">
        <authorList>
            <person name="Mah S.A."/>
            <person name="Swanson W.J."/>
            <person name="Moy G.W."/>
            <person name="Vacquier V.D."/>
        </authorList>
    </citation>
    <scope>NUCLEOTIDE SEQUENCE [LARGE SCALE GENOMIC DNA]</scope>
    <source>
        <strain evidence="5">65</strain>
    </source>
</reference>
<evidence type="ECO:0000313" key="5">
    <source>
        <dbReference type="EMBL" id="ONH68965.1"/>
    </source>
</evidence>
<dbReference type="Proteomes" id="UP000189513">
    <property type="component" value="Unassembled WGS sequence"/>
</dbReference>
<gene>
    <name evidence="5" type="ORF">BON22_1650</name>
    <name evidence="4" type="ORF">CYFA0S_01e16446g</name>
</gene>
<protein>
    <submittedName>
        <fullName evidence="4">CYFA0S01e16446g1_1</fullName>
    </submittedName>
    <submittedName>
        <fullName evidence="5">Protein OPY2</fullName>
    </submittedName>
</protein>